<dbReference type="OrthoDB" id="5987198at2759"/>
<accession>A0A8H6WG17</accession>
<organism evidence="2 3">
    <name type="scientific">Mycena indigotica</name>
    <dbReference type="NCBI Taxonomy" id="2126181"/>
    <lineage>
        <taxon>Eukaryota</taxon>
        <taxon>Fungi</taxon>
        <taxon>Dikarya</taxon>
        <taxon>Basidiomycota</taxon>
        <taxon>Agaricomycotina</taxon>
        <taxon>Agaricomycetes</taxon>
        <taxon>Agaricomycetidae</taxon>
        <taxon>Agaricales</taxon>
        <taxon>Marasmiineae</taxon>
        <taxon>Mycenaceae</taxon>
        <taxon>Mycena</taxon>
    </lineage>
</organism>
<comment type="caution">
    <text evidence="2">The sequence shown here is derived from an EMBL/GenBank/DDBJ whole genome shotgun (WGS) entry which is preliminary data.</text>
</comment>
<keyword evidence="2" id="KW-0418">Kinase</keyword>
<proteinExistence type="predicted"/>
<dbReference type="SUPFAM" id="SSF56112">
    <property type="entry name" value="Protein kinase-like (PK-like)"/>
    <property type="match status" value="1"/>
</dbReference>
<dbReference type="Proteomes" id="UP000636479">
    <property type="component" value="Unassembled WGS sequence"/>
</dbReference>
<evidence type="ECO:0000313" key="2">
    <source>
        <dbReference type="EMBL" id="KAF7316352.1"/>
    </source>
</evidence>
<evidence type="ECO:0000259" key="1">
    <source>
        <dbReference type="PROSITE" id="PS50011"/>
    </source>
</evidence>
<keyword evidence="3" id="KW-1185">Reference proteome</keyword>
<dbReference type="SMART" id="SM00220">
    <property type="entry name" value="S_TKc"/>
    <property type="match status" value="1"/>
</dbReference>
<dbReference type="GO" id="GO:0005524">
    <property type="term" value="F:ATP binding"/>
    <property type="evidence" value="ECO:0007669"/>
    <property type="project" value="InterPro"/>
</dbReference>
<gene>
    <name evidence="2" type="ORF">MIND_00154000</name>
</gene>
<dbReference type="AlphaFoldDB" id="A0A8H6WG17"/>
<dbReference type="GeneID" id="59340981"/>
<evidence type="ECO:0000313" key="3">
    <source>
        <dbReference type="Proteomes" id="UP000636479"/>
    </source>
</evidence>
<dbReference type="EMBL" id="JACAZF010000001">
    <property type="protein sequence ID" value="KAF7316352.1"/>
    <property type="molecule type" value="Genomic_DNA"/>
</dbReference>
<name>A0A8H6WG17_9AGAR</name>
<reference evidence="2" key="1">
    <citation type="submission" date="2020-05" db="EMBL/GenBank/DDBJ databases">
        <title>Mycena genomes resolve the evolution of fungal bioluminescence.</title>
        <authorList>
            <person name="Tsai I.J."/>
        </authorList>
    </citation>
    <scope>NUCLEOTIDE SEQUENCE</scope>
    <source>
        <strain evidence="2">171206Taipei</strain>
    </source>
</reference>
<dbReference type="Gene3D" id="1.10.510.10">
    <property type="entry name" value="Transferase(Phosphotransferase) domain 1"/>
    <property type="match status" value="1"/>
</dbReference>
<dbReference type="RefSeq" id="XP_037226375.1">
    <property type="nucleotide sequence ID" value="XM_037358465.1"/>
</dbReference>
<dbReference type="GO" id="GO:0004672">
    <property type="term" value="F:protein kinase activity"/>
    <property type="evidence" value="ECO:0007669"/>
    <property type="project" value="InterPro"/>
</dbReference>
<dbReference type="InterPro" id="IPR000719">
    <property type="entry name" value="Prot_kinase_dom"/>
</dbReference>
<feature type="domain" description="Protein kinase" evidence="1">
    <location>
        <begin position="40"/>
        <end position="342"/>
    </location>
</feature>
<keyword evidence="2" id="KW-0808">Transferase</keyword>
<protein>
    <submittedName>
        <fullName evidence="2">Protein kinase domain-containing protein</fullName>
    </submittedName>
</protein>
<dbReference type="PROSITE" id="PS50011">
    <property type="entry name" value="PROTEIN_KINASE_DOM"/>
    <property type="match status" value="1"/>
</dbReference>
<sequence>MLISFRGHELYWFERREFLEASGYRLRPKFHPDYIPNAGWEAVREYLASHFKACIMDARRISDDKPVILKTVVAGDHPYEVEIATLFSSPALSGHPRNHCIPILGTLQDPDDAGLQILVMPRLISFLTPEFDTVGEVVDCFRQLFEGFEFMHENFVAHRDCSFLNIVQDPTRLFPSGYHPVITAQDPAAHWNAHHITRTECWPRYFVIDFGLSRHYDPAEGPPLEYVIIGGDKSPPEYRTHQLCNPFPTDIYCLGNLLKRYFLFSGKSKYKGMIRPSLQFLEPLVTAMTLPEPSLRPTIGEVCQKFDELCSGLTQRQLRQPGQRHYFGPFQRIRQLWRTAFFVRPIPPYTPRRDRPKLTQEMHDFYTKIPLDKGDYLWPTPKPNRARA</sequence>
<dbReference type="InterPro" id="IPR011009">
    <property type="entry name" value="Kinase-like_dom_sf"/>
</dbReference>